<dbReference type="InterPro" id="IPR007034">
    <property type="entry name" value="BMS1_TSR1_C"/>
</dbReference>
<dbReference type="InterPro" id="IPR039761">
    <property type="entry name" value="Bms1/Tsr1"/>
</dbReference>
<dbReference type="GO" id="GO:0034511">
    <property type="term" value="F:U3 snoRNA binding"/>
    <property type="evidence" value="ECO:0007669"/>
    <property type="project" value="TreeGrafter"/>
</dbReference>
<dbReference type="GO" id="GO:0003924">
    <property type="term" value="F:GTPase activity"/>
    <property type="evidence" value="ECO:0007669"/>
    <property type="project" value="TreeGrafter"/>
</dbReference>
<dbReference type="GO" id="GO:0030688">
    <property type="term" value="C:preribosome, small subunit precursor"/>
    <property type="evidence" value="ECO:0007669"/>
    <property type="project" value="TreeGrafter"/>
</dbReference>
<dbReference type="GO" id="GO:0000462">
    <property type="term" value="P:maturation of SSU-rRNA from tricistronic rRNA transcript (SSU-rRNA, 5.8S rRNA, LSU-rRNA)"/>
    <property type="evidence" value="ECO:0007669"/>
    <property type="project" value="TreeGrafter"/>
</dbReference>
<dbReference type="GO" id="GO:0005525">
    <property type="term" value="F:GTP binding"/>
    <property type="evidence" value="ECO:0007669"/>
    <property type="project" value="TreeGrafter"/>
</dbReference>
<dbReference type="PANTHER" id="PTHR12858">
    <property type="entry name" value="RIBOSOME BIOGENESIS PROTEIN"/>
    <property type="match status" value="1"/>
</dbReference>
<evidence type="ECO:0000259" key="1">
    <source>
        <dbReference type="SMART" id="SM01362"/>
    </source>
</evidence>
<evidence type="ECO:0000313" key="3">
    <source>
        <dbReference type="Proteomes" id="UP001374535"/>
    </source>
</evidence>
<proteinExistence type="predicted"/>
<dbReference type="Pfam" id="PF04950">
    <property type="entry name" value="RIBIOP_C"/>
    <property type="match status" value="1"/>
</dbReference>
<sequence length="114" mass="12692">MRTHVQQQRPIPSLLSLAPDTVVKKHETYDAPIKSKEELVFHVGFRQFVGRPVFSSEFINTDKNKMERFLHAGRFSVASIYALISFPPLPSIILKISGEDAAPVVAVVGSLKNC</sequence>
<keyword evidence="3" id="KW-1185">Reference proteome</keyword>
<gene>
    <name evidence="2" type="ORF">V8G54_025671</name>
</gene>
<accession>A0AAQ3MZ22</accession>
<name>A0AAQ3MZ22_VIGMU</name>
<dbReference type="Proteomes" id="UP001374535">
    <property type="component" value="Chromosome 8"/>
</dbReference>
<dbReference type="PANTHER" id="PTHR12858:SF1">
    <property type="entry name" value="PRE-RRNA-PROCESSING PROTEIN TSR1 HOMOLOG"/>
    <property type="match status" value="1"/>
</dbReference>
<evidence type="ECO:0000313" key="2">
    <source>
        <dbReference type="EMBL" id="WVY99601.1"/>
    </source>
</evidence>
<dbReference type="GO" id="GO:0000479">
    <property type="term" value="P:endonucleolytic cleavage of tricistronic rRNA transcript (SSU-rRNA, 5.8S rRNA, LSU-rRNA)"/>
    <property type="evidence" value="ECO:0007669"/>
    <property type="project" value="TreeGrafter"/>
</dbReference>
<dbReference type="SMART" id="SM01362">
    <property type="entry name" value="DUF663"/>
    <property type="match status" value="1"/>
</dbReference>
<dbReference type="EMBL" id="CP144693">
    <property type="protein sequence ID" value="WVY99601.1"/>
    <property type="molecule type" value="Genomic_DNA"/>
</dbReference>
<dbReference type="AlphaFoldDB" id="A0AAQ3MZ22"/>
<protein>
    <recommendedName>
        <fullName evidence="1">Ribosome biogenesis protein BMS1/TSR1 C-terminal domain-containing protein</fullName>
    </recommendedName>
</protein>
<feature type="domain" description="Ribosome biogenesis protein BMS1/TSR1 C-terminal" evidence="1">
    <location>
        <begin position="3"/>
        <end position="114"/>
    </location>
</feature>
<reference evidence="2 3" key="1">
    <citation type="journal article" date="2023" name="Life. Sci Alliance">
        <title>Evolutionary insights into 3D genome organization and epigenetic landscape of Vigna mungo.</title>
        <authorList>
            <person name="Junaid A."/>
            <person name="Singh B."/>
            <person name="Bhatia S."/>
        </authorList>
    </citation>
    <scope>NUCLEOTIDE SEQUENCE [LARGE SCALE GENOMIC DNA]</scope>
    <source>
        <strain evidence="2">Urdbean</strain>
    </source>
</reference>
<organism evidence="2 3">
    <name type="scientific">Vigna mungo</name>
    <name type="common">Black gram</name>
    <name type="synonym">Phaseolus mungo</name>
    <dbReference type="NCBI Taxonomy" id="3915"/>
    <lineage>
        <taxon>Eukaryota</taxon>
        <taxon>Viridiplantae</taxon>
        <taxon>Streptophyta</taxon>
        <taxon>Embryophyta</taxon>
        <taxon>Tracheophyta</taxon>
        <taxon>Spermatophyta</taxon>
        <taxon>Magnoliopsida</taxon>
        <taxon>eudicotyledons</taxon>
        <taxon>Gunneridae</taxon>
        <taxon>Pentapetalae</taxon>
        <taxon>rosids</taxon>
        <taxon>fabids</taxon>
        <taxon>Fabales</taxon>
        <taxon>Fabaceae</taxon>
        <taxon>Papilionoideae</taxon>
        <taxon>50 kb inversion clade</taxon>
        <taxon>NPAAA clade</taxon>
        <taxon>indigoferoid/millettioid clade</taxon>
        <taxon>Phaseoleae</taxon>
        <taxon>Vigna</taxon>
    </lineage>
</organism>